<proteinExistence type="predicted"/>
<dbReference type="AlphaFoldDB" id="A0A0D8Y2P8"/>
<protein>
    <submittedName>
        <fullName evidence="1">Uncharacterized protein</fullName>
    </submittedName>
</protein>
<reference evidence="2" key="2">
    <citation type="journal article" date="2016" name="Sci. Rep.">
        <title>Dictyocaulus viviparus genome, variome and transcriptome elucidate lungworm biology and support future intervention.</title>
        <authorList>
            <person name="McNulty S.N."/>
            <person name="Strube C."/>
            <person name="Rosa B.A."/>
            <person name="Martin J.C."/>
            <person name="Tyagi R."/>
            <person name="Choi Y.J."/>
            <person name="Wang Q."/>
            <person name="Hallsworth Pepin K."/>
            <person name="Zhang X."/>
            <person name="Ozersky P."/>
            <person name="Wilson R.K."/>
            <person name="Sternberg P.W."/>
            <person name="Gasser R.B."/>
            <person name="Mitreva M."/>
        </authorList>
    </citation>
    <scope>NUCLEOTIDE SEQUENCE [LARGE SCALE GENOMIC DNA]</scope>
    <source>
        <strain evidence="2">HannoverDv2000</strain>
    </source>
</reference>
<name>A0A0D8Y2P8_DICVI</name>
<dbReference type="Proteomes" id="UP000053766">
    <property type="component" value="Unassembled WGS sequence"/>
</dbReference>
<dbReference type="EMBL" id="KN716193">
    <property type="protein sequence ID" value="KJH50980.1"/>
    <property type="molecule type" value="Genomic_DNA"/>
</dbReference>
<accession>A0A0D8Y2P8</accession>
<keyword evidence="2" id="KW-1185">Reference proteome</keyword>
<reference evidence="1 2" key="1">
    <citation type="submission" date="2013-11" db="EMBL/GenBank/DDBJ databases">
        <title>Draft genome of the bovine lungworm Dictyocaulus viviparus.</title>
        <authorList>
            <person name="Mitreva M."/>
        </authorList>
    </citation>
    <scope>NUCLEOTIDE SEQUENCE [LARGE SCALE GENOMIC DNA]</scope>
    <source>
        <strain evidence="1 2">HannoverDv2000</strain>
    </source>
</reference>
<evidence type="ECO:0000313" key="2">
    <source>
        <dbReference type="Proteomes" id="UP000053766"/>
    </source>
</evidence>
<evidence type="ECO:0000313" key="1">
    <source>
        <dbReference type="EMBL" id="KJH50980.1"/>
    </source>
</evidence>
<organism evidence="1 2">
    <name type="scientific">Dictyocaulus viviparus</name>
    <name type="common">Bovine lungworm</name>
    <dbReference type="NCBI Taxonomy" id="29172"/>
    <lineage>
        <taxon>Eukaryota</taxon>
        <taxon>Metazoa</taxon>
        <taxon>Ecdysozoa</taxon>
        <taxon>Nematoda</taxon>
        <taxon>Chromadorea</taxon>
        <taxon>Rhabditida</taxon>
        <taxon>Rhabditina</taxon>
        <taxon>Rhabditomorpha</taxon>
        <taxon>Strongyloidea</taxon>
        <taxon>Metastrongylidae</taxon>
        <taxon>Dictyocaulus</taxon>
    </lineage>
</organism>
<sequence>MASICRYDDWDNLTYKKPKRLSVPCARMESDGEWFQINRILDTVFVAGSNKGWQSLVQWKPSWSQDIHASLAVKDFYSKATVLGCVVKDSFLRSRIRRKIEWNRKEFMCMNFRVQIHRPDGSTMYEDIPYPDVKRRFPAALFEYFENKMHPHRVAKADESRKDGLLSIYNNVTDSVVMSRCIFANRELPKRKEIDIHTKTPILKEDHSTILGNVPKLPRMKCGKKRSCELLYGVESCSVVQKKPTFGNEWDLNSA</sequence>
<dbReference type="STRING" id="29172.A0A0D8Y2P8"/>
<gene>
    <name evidence="1" type="ORF">DICVIV_02838</name>
</gene>
<dbReference type="OrthoDB" id="5867687at2759"/>